<protein>
    <submittedName>
        <fullName evidence="1">Fe-S cluster protein, putative</fullName>
    </submittedName>
</protein>
<dbReference type="AlphaFoldDB" id="B0CAF6"/>
<evidence type="ECO:0000313" key="2">
    <source>
        <dbReference type="Proteomes" id="UP000000268"/>
    </source>
</evidence>
<dbReference type="RefSeq" id="WP_012163327.1">
    <property type="nucleotide sequence ID" value="NC_009925.1"/>
</dbReference>
<evidence type="ECO:0000313" key="1">
    <source>
        <dbReference type="EMBL" id="ABW27891.1"/>
    </source>
</evidence>
<dbReference type="STRING" id="329726.AM1_2892"/>
<dbReference type="PANTHER" id="PTHR36791">
    <property type="entry name" value="OS03G0363400 PROTEIN"/>
    <property type="match status" value="1"/>
</dbReference>
<dbReference type="eggNOG" id="COG0727">
    <property type="taxonomic scope" value="Bacteria"/>
</dbReference>
<gene>
    <name evidence="1" type="ordered locus">AM1_2892</name>
</gene>
<sequence>MANWCCIEQCGACCHLDPTERPDVQEYLTPEEWEHYLSLVGSNGWCIHFDADHRRCKIYADRPQFCRVKPEVFQRMYGVAPEDLNDFAIACCRQQIDAVYGDRSLESLRFEREIGF</sequence>
<dbReference type="InterPro" id="IPR005358">
    <property type="entry name" value="Puta_zinc/iron-chelating_dom"/>
</dbReference>
<dbReference type="HOGENOM" id="CLU_112741_1_0_3"/>
<name>B0CAF6_ACAM1</name>
<dbReference type="EMBL" id="CP000828">
    <property type="protein sequence ID" value="ABW27891.1"/>
    <property type="molecule type" value="Genomic_DNA"/>
</dbReference>
<reference evidence="1 2" key="1">
    <citation type="journal article" date="2008" name="Proc. Natl. Acad. Sci. U.S.A.">
        <title>Niche adaptation and genome expansion in the chlorophyll d-producing cyanobacterium Acaryochloris marina.</title>
        <authorList>
            <person name="Swingley W.D."/>
            <person name="Chen M."/>
            <person name="Cheung P.C."/>
            <person name="Conrad A.L."/>
            <person name="Dejesa L.C."/>
            <person name="Hao J."/>
            <person name="Honchak B.M."/>
            <person name="Karbach L.E."/>
            <person name="Kurdoglu A."/>
            <person name="Lahiri S."/>
            <person name="Mastrian S.D."/>
            <person name="Miyashita H."/>
            <person name="Page L."/>
            <person name="Ramakrishna P."/>
            <person name="Satoh S."/>
            <person name="Sattley W.M."/>
            <person name="Shimada Y."/>
            <person name="Taylor H.L."/>
            <person name="Tomo T."/>
            <person name="Tsuchiya T."/>
            <person name="Wang Z.T."/>
            <person name="Raymond J."/>
            <person name="Mimuro M."/>
            <person name="Blankenship R.E."/>
            <person name="Touchman J.W."/>
        </authorList>
    </citation>
    <scope>NUCLEOTIDE SEQUENCE [LARGE SCALE GENOMIC DNA]</scope>
    <source>
        <strain evidence="2">MBIC 11017</strain>
    </source>
</reference>
<dbReference type="Pfam" id="PF03692">
    <property type="entry name" value="CxxCxxCC"/>
    <property type="match status" value="1"/>
</dbReference>
<proteinExistence type="predicted"/>
<keyword evidence="2" id="KW-1185">Reference proteome</keyword>
<dbReference type="PANTHER" id="PTHR36791:SF2">
    <property type="entry name" value="OS03G0363400 PROTEIN"/>
    <property type="match status" value="1"/>
</dbReference>
<accession>B0CAF6</accession>
<dbReference type="KEGG" id="amr:AM1_2892"/>
<dbReference type="OrthoDB" id="486823at2"/>
<dbReference type="Proteomes" id="UP000000268">
    <property type="component" value="Chromosome"/>
</dbReference>
<organism evidence="1 2">
    <name type="scientific">Acaryochloris marina (strain MBIC 11017)</name>
    <dbReference type="NCBI Taxonomy" id="329726"/>
    <lineage>
        <taxon>Bacteria</taxon>
        <taxon>Bacillati</taxon>
        <taxon>Cyanobacteriota</taxon>
        <taxon>Cyanophyceae</taxon>
        <taxon>Acaryochloridales</taxon>
        <taxon>Acaryochloridaceae</taxon>
        <taxon>Acaryochloris</taxon>
    </lineage>
</organism>